<keyword evidence="3" id="KW-1185">Reference proteome</keyword>
<proteinExistence type="predicted"/>
<gene>
    <name evidence="2" type="ORF">VP01_11g9</name>
</gene>
<dbReference type="VEuPathDB" id="FungiDB:VP01_11g9"/>
<evidence type="ECO:0000256" key="1">
    <source>
        <dbReference type="SAM" id="MobiDB-lite"/>
    </source>
</evidence>
<evidence type="ECO:0000313" key="3">
    <source>
        <dbReference type="Proteomes" id="UP000037035"/>
    </source>
</evidence>
<sequence>MSEESSNTDLNRSAAKEVSVGDSNEGDIPEEILDIRANALGEFTCTSTPLLSVRKTLKKIIYQKKKKENTELYGDIAKEEQVDAVASLVHSYHTFVLSGTGFDNSNCVEYSGFLRQPGVGVDRKQVSSINLTQCVLDHQTAKKMIAGVYSFVYLIPEVYFEPVFQSRLSLIVVDKAQVMYVWGEGWRGKTRIEGREDGISIGGGGGG</sequence>
<reference evidence="2 3" key="1">
    <citation type="submission" date="2015-08" db="EMBL/GenBank/DDBJ databases">
        <title>Next Generation Sequencing and Analysis of the Genome of Puccinia sorghi L Schw, the Causal Agent of Maize Common Rust.</title>
        <authorList>
            <person name="Rochi L."/>
            <person name="Burguener G."/>
            <person name="Darino M."/>
            <person name="Turjanski A."/>
            <person name="Kreff E."/>
            <person name="Dieguez M.J."/>
            <person name="Sacco F."/>
        </authorList>
    </citation>
    <scope>NUCLEOTIDE SEQUENCE [LARGE SCALE GENOMIC DNA]</scope>
    <source>
        <strain evidence="2 3">RO10H11247</strain>
    </source>
</reference>
<dbReference type="STRING" id="27349.A0A0L6VQL6"/>
<organism evidence="2 3">
    <name type="scientific">Puccinia sorghi</name>
    <dbReference type="NCBI Taxonomy" id="27349"/>
    <lineage>
        <taxon>Eukaryota</taxon>
        <taxon>Fungi</taxon>
        <taxon>Dikarya</taxon>
        <taxon>Basidiomycota</taxon>
        <taxon>Pucciniomycotina</taxon>
        <taxon>Pucciniomycetes</taxon>
        <taxon>Pucciniales</taxon>
        <taxon>Pucciniaceae</taxon>
        <taxon>Puccinia</taxon>
    </lineage>
</organism>
<comment type="caution">
    <text evidence="2">The sequence shown here is derived from an EMBL/GenBank/DDBJ whole genome shotgun (WGS) entry which is preliminary data.</text>
</comment>
<name>A0A0L6VQL6_9BASI</name>
<dbReference type="Proteomes" id="UP000037035">
    <property type="component" value="Unassembled WGS sequence"/>
</dbReference>
<protein>
    <submittedName>
        <fullName evidence="2">Uncharacterized protein</fullName>
    </submittedName>
</protein>
<evidence type="ECO:0000313" key="2">
    <source>
        <dbReference type="EMBL" id="KNZ62986.1"/>
    </source>
</evidence>
<accession>A0A0L6VQL6</accession>
<feature type="region of interest" description="Disordered" evidence="1">
    <location>
        <begin position="1"/>
        <end position="25"/>
    </location>
</feature>
<dbReference type="EMBL" id="LAVV01002222">
    <property type="protein sequence ID" value="KNZ62986.1"/>
    <property type="molecule type" value="Genomic_DNA"/>
</dbReference>
<feature type="compositionally biased region" description="Polar residues" evidence="1">
    <location>
        <begin position="1"/>
        <end position="11"/>
    </location>
</feature>
<dbReference type="AlphaFoldDB" id="A0A0L6VQL6"/>